<feature type="transmembrane region" description="Helical" evidence="7">
    <location>
        <begin position="130"/>
        <end position="147"/>
    </location>
</feature>
<keyword evidence="5 7" id="KW-0472">Membrane</keyword>
<dbReference type="SUPFAM" id="SSF103473">
    <property type="entry name" value="MFS general substrate transporter"/>
    <property type="match status" value="1"/>
</dbReference>
<evidence type="ECO:0000256" key="4">
    <source>
        <dbReference type="ARBA" id="ARBA00022989"/>
    </source>
</evidence>
<evidence type="ECO:0000256" key="6">
    <source>
        <dbReference type="SAM" id="MobiDB-lite"/>
    </source>
</evidence>
<comment type="subcellular location">
    <subcellularLocation>
        <location evidence="1">Membrane</location>
        <topology evidence="1">Multi-pass membrane protein</topology>
    </subcellularLocation>
</comment>
<dbReference type="InterPro" id="IPR011701">
    <property type="entry name" value="MFS"/>
</dbReference>
<evidence type="ECO:0000259" key="8">
    <source>
        <dbReference type="PROSITE" id="PS50850"/>
    </source>
</evidence>
<feature type="transmembrane region" description="Helical" evidence="7">
    <location>
        <begin position="96"/>
        <end position="118"/>
    </location>
</feature>
<dbReference type="PANTHER" id="PTHR23504:SF15">
    <property type="entry name" value="MAJOR FACILITATOR SUPERFAMILY (MFS) PROFILE DOMAIN-CONTAINING PROTEIN"/>
    <property type="match status" value="1"/>
</dbReference>
<gene>
    <name evidence="9" type="ORF">PCASD_15785</name>
</gene>
<organism evidence="9 10">
    <name type="scientific">Puccinia coronata f. sp. avenae</name>
    <dbReference type="NCBI Taxonomy" id="200324"/>
    <lineage>
        <taxon>Eukaryota</taxon>
        <taxon>Fungi</taxon>
        <taxon>Dikarya</taxon>
        <taxon>Basidiomycota</taxon>
        <taxon>Pucciniomycotina</taxon>
        <taxon>Pucciniomycetes</taxon>
        <taxon>Pucciniales</taxon>
        <taxon>Pucciniaceae</taxon>
        <taxon>Puccinia</taxon>
    </lineage>
</organism>
<dbReference type="InterPro" id="IPR036259">
    <property type="entry name" value="MFS_trans_sf"/>
</dbReference>
<proteinExistence type="predicted"/>
<dbReference type="GO" id="GO:0016020">
    <property type="term" value="C:membrane"/>
    <property type="evidence" value="ECO:0007669"/>
    <property type="project" value="UniProtKB-SubCell"/>
</dbReference>
<comment type="caution">
    <text evidence="9">The sequence shown here is derived from an EMBL/GenBank/DDBJ whole genome shotgun (WGS) entry which is preliminary data.</text>
</comment>
<protein>
    <recommendedName>
        <fullName evidence="8">Major facilitator superfamily (MFS) profile domain-containing protein</fullName>
    </recommendedName>
</protein>
<evidence type="ECO:0000256" key="7">
    <source>
        <dbReference type="SAM" id="Phobius"/>
    </source>
</evidence>
<evidence type="ECO:0000256" key="5">
    <source>
        <dbReference type="ARBA" id="ARBA00023136"/>
    </source>
</evidence>
<evidence type="ECO:0000313" key="10">
    <source>
        <dbReference type="Proteomes" id="UP000235392"/>
    </source>
</evidence>
<name>A0A2N5TTR8_9BASI</name>
<dbReference type="GO" id="GO:0022857">
    <property type="term" value="F:transmembrane transporter activity"/>
    <property type="evidence" value="ECO:0007669"/>
    <property type="project" value="InterPro"/>
</dbReference>
<keyword evidence="3 7" id="KW-0812">Transmembrane</keyword>
<dbReference type="EMBL" id="PGCI01000349">
    <property type="protein sequence ID" value="PLW28906.1"/>
    <property type="molecule type" value="Genomic_DNA"/>
</dbReference>
<feature type="non-terminal residue" evidence="9">
    <location>
        <position position="199"/>
    </location>
</feature>
<evidence type="ECO:0000313" key="9">
    <source>
        <dbReference type="EMBL" id="PLW28906.1"/>
    </source>
</evidence>
<dbReference type="InterPro" id="IPR020846">
    <property type="entry name" value="MFS_dom"/>
</dbReference>
<dbReference type="AlphaFoldDB" id="A0A2N5TTR8"/>
<keyword evidence="2" id="KW-0813">Transport</keyword>
<dbReference type="PROSITE" id="PS50850">
    <property type="entry name" value="MFS"/>
    <property type="match status" value="1"/>
</dbReference>
<dbReference type="Pfam" id="PF07690">
    <property type="entry name" value="MFS_1"/>
    <property type="match status" value="1"/>
</dbReference>
<reference evidence="9 10" key="1">
    <citation type="submission" date="2017-11" db="EMBL/GenBank/DDBJ databases">
        <title>De novo assembly and phasing of dikaryotic genomes from two isolates of Puccinia coronata f. sp. avenae, the causal agent of oat crown rust.</title>
        <authorList>
            <person name="Miller M.E."/>
            <person name="Zhang Y."/>
            <person name="Omidvar V."/>
            <person name="Sperschneider J."/>
            <person name="Schwessinger B."/>
            <person name="Raley C."/>
            <person name="Palmer J.M."/>
            <person name="Garnica D."/>
            <person name="Upadhyaya N."/>
            <person name="Rathjen J."/>
            <person name="Taylor J.M."/>
            <person name="Park R.F."/>
            <person name="Dodds P.N."/>
            <person name="Hirsch C.D."/>
            <person name="Kianian S.F."/>
            <person name="Figueroa M."/>
        </authorList>
    </citation>
    <scope>NUCLEOTIDE SEQUENCE [LARGE SCALE GENOMIC DNA]</scope>
    <source>
        <strain evidence="9">12SD80</strain>
    </source>
</reference>
<keyword evidence="4 7" id="KW-1133">Transmembrane helix</keyword>
<dbReference type="Gene3D" id="1.20.1250.20">
    <property type="entry name" value="MFS general substrate transporter like domains"/>
    <property type="match status" value="1"/>
</dbReference>
<feature type="region of interest" description="Disordered" evidence="6">
    <location>
        <begin position="1"/>
        <end position="51"/>
    </location>
</feature>
<evidence type="ECO:0000256" key="3">
    <source>
        <dbReference type="ARBA" id="ARBA00022692"/>
    </source>
</evidence>
<evidence type="ECO:0000256" key="1">
    <source>
        <dbReference type="ARBA" id="ARBA00004141"/>
    </source>
</evidence>
<evidence type="ECO:0000256" key="2">
    <source>
        <dbReference type="ARBA" id="ARBA00022448"/>
    </source>
</evidence>
<sequence>MSGANPPKSGRLKSLAGENRQVLRSQQDAAPLLPEASHSGQPNPQETRPLRTPLPFKQLGIICLMRVSEPISYTLIFPFINQMLEDLKVTDDPKQVGYYAGVIESLFAIAQLLTAIFWGRLSDNIGRKPVMLTGLLGLAVCGILFGLQKSYIGLIVCRFLGGIMNGNVGILQSVVGEITDASNFAELGTEVPSNPFLIT</sequence>
<dbReference type="Proteomes" id="UP000235392">
    <property type="component" value="Unassembled WGS sequence"/>
</dbReference>
<accession>A0A2N5TTR8</accession>
<feature type="domain" description="Major facilitator superfamily (MFS) profile" evidence="8">
    <location>
        <begin position="58"/>
        <end position="199"/>
    </location>
</feature>
<dbReference type="PANTHER" id="PTHR23504">
    <property type="entry name" value="MAJOR FACILITATOR SUPERFAMILY DOMAIN-CONTAINING PROTEIN 10"/>
    <property type="match status" value="1"/>
</dbReference>